<dbReference type="InterPro" id="IPR009057">
    <property type="entry name" value="Homeodomain-like_sf"/>
</dbReference>
<organism evidence="12 13">
    <name type="scientific">Theobroma cacao</name>
    <name type="common">Cacao</name>
    <name type="synonym">Cocoa</name>
    <dbReference type="NCBI Taxonomy" id="3641"/>
    <lineage>
        <taxon>Eukaryota</taxon>
        <taxon>Viridiplantae</taxon>
        <taxon>Streptophyta</taxon>
        <taxon>Embryophyta</taxon>
        <taxon>Tracheophyta</taxon>
        <taxon>Spermatophyta</taxon>
        <taxon>Magnoliopsida</taxon>
        <taxon>eudicotyledons</taxon>
        <taxon>Gunneridae</taxon>
        <taxon>Pentapetalae</taxon>
        <taxon>rosids</taxon>
        <taxon>malvids</taxon>
        <taxon>Malvales</taxon>
        <taxon>Malvaceae</taxon>
        <taxon>Byttnerioideae</taxon>
        <taxon>Theobroma</taxon>
    </lineage>
</organism>
<evidence type="ECO:0000259" key="11">
    <source>
        <dbReference type="PROSITE" id="PS51294"/>
    </source>
</evidence>
<evidence type="ECO:0000256" key="3">
    <source>
        <dbReference type="ARBA" id="ARBA00023012"/>
    </source>
</evidence>
<evidence type="ECO:0000313" key="12">
    <source>
        <dbReference type="EMBL" id="EOY23087.1"/>
    </source>
</evidence>
<dbReference type="GO" id="GO:0009736">
    <property type="term" value="P:cytokinin-activated signaling pathway"/>
    <property type="evidence" value="ECO:0007669"/>
    <property type="project" value="InterPro"/>
</dbReference>
<keyword evidence="12" id="KW-0418">Kinase</keyword>
<feature type="domain" description="Response regulatory" evidence="10">
    <location>
        <begin position="22"/>
        <end position="162"/>
    </location>
</feature>
<dbReference type="Pfam" id="PF00249">
    <property type="entry name" value="Myb_DNA-binding"/>
    <property type="match status" value="1"/>
</dbReference>
<protein>
    <submittedName>
        <fullName evidence="12">Two-component system sensor histidine kinase/response regulator, putative</fullName>
    </submittedName>
</protein>
<evidence type="ECO:0000256" key="8">
    <source>
        <dbReference type="PROSITE-ProRule" id="PRU00169"/>
    </source>
</evidence>
<dbReference type="InterPro" id="IPR001789">
    <property type="entry name" value="Sig_transdc_resp-reg_receiver"/>
</dbReference>
<keyword evidence="13" id="KW-1185">Reference proteome</keyword>
<reference evidence="12 13" key="1">
    <citation type="journal article" date="2013" name="Genome Biol.">
        <title>The genome sequence of the most widely cultivated cacao type and its use to identify candidate genes regulating pod color.</title>
        <authorList>
            <person name="Motamayor J.C."/>
            <person name="Mockaitis K."/>
            <person name="Schmutz J."/>
            <person name="Haiminen N."/>
            <person name="Iii D.L."/>
            <person name="Cornejo O."/>
            <person name="Findley S.D."/>
            <person name="Zheng P."/>
            <person name="Utro F."/>
            <person name="Royaert S."/>
            <person name="Saski C."/>
            <person name="Jenkins J."/>
            <person name="Podicheti R."/>
            <person name="Zhao M."/>
            <person name="Scheffler B.E."/>
            <person name="Stack J.C."/>
            <person name="Feltus F.A."/>
            <person name="Mustiga G.M."/>
            <person name="Amores F."/>
            <person name="Phillips W."/>
            <person name="Marelli J.P."/>
            <person name="May G.D."/>
            <person name="Shapiro H."/>
            <person name="Ma J."/>
            <person name="Bustamante C.D."/>
            <person name="Schnell R.J."/>
            <person name="Main D."/>
            <person name="Gilbert D."/>
            <person name="Parida L."/>
            <person name="Kuhn D.N."/>
        </authorList>
    </citation>
    <scope>NUCLEOTIDE SEQUENCE [LARGE SCALE GENOMIC DNA]</scope>
    <source>
        <strain evidence="13">cv. Matina 1-6</strain>
    </source>
</reference>
<evidence type="ECO:0000256" key="4">
    <source>
        <dbReference type="ARBA" id="ARBA00023015"/>
    </source>
</evidence>
<dbReference type="PROSITE" id="PS50110">
    <property type="entry name" value="RESPONSE_REGULATORY"/>
    <property type="match status" value="1"/>
</dbReference>
<comment type="subcellular location">
    <subcellularLocation>
        <location evidence="1">Nucleus</location>
    </subcellularLocation>
</comment>
<keyword evidence="7" id="KW-0539">Nucleus</keyword>
<dbReference type="InterPro" id="IPR001005">
    <property type="entry name" value="SANT/Myb"/>
</dbReference>
<evidence type="ECO:0000256" key="1">
    <source>
        <dbReference type="ARBA" id="ARBA00004123"/>
    </source>
</evidence>
<accession>A0A061G1K5</accession>
<feature type="region of interest" description="Disordered" evidence="9">
    <location>
        <begin position="181"/>
        <end position="229"/>
    </location>
</feature>
<dbReference type="InParanoid" id="A0A061G1K5"/>
<dbReference type="SUPFAM" id="SSF52172">
    <property type="entry name" value="CheY-like"/>
    <property type="match status" value="1"/>
</dbReference>
<name>A0A061G1K5_THECC</name>
<evidence type="ECO:0000256" key="2">
    <source>
        <dbReference type="ARBA" id="ARBA00022553"/>
    </source>
</evidence>
<feature type="compositionally biased region" description="Basic residues" evidence="9">
    <location>
        <begin position="206"/>
        <end position="216"/>
    </location>
</feature>
<evidence type="ECO:0000256" key="7">
    <source>
        <dbReference type="ARBA" id="ARBA00023242"/>
    </source>
</evidence>
<dbReference type="EMBL" id="CM001881">
    <property type="protein sequence ID" value="EOY23087.1"/>
    <property type="molecule type" value="Genomic_DNA"/>
</dbReference>
<dbReference type="CDD" id="cd17584">
    <property type="entry name" value="REC_typeB_ARR-like"/>
    <property type="match status" value="1"/>
</dbReference>
<keyword evidence="6" id="KW-0804">Transcription</keyword>
<dbReference type="Proteomes" id="UP000026915">
    <property type="component" value="Chromosome 3"/>
</dbReference>
<feature type="domain" description="HTH myb-type" evidence="11">
    <location>
        <begin position="229"/>
        <end position="288"/>
    </location>
</feature>
<dbReference type="GO" id="GO:0003677">
    <property type="term" value="F:DNA binding"/>
    <property type="evidence" value="ECO:0007669"/>
    <property type="project" value="InterPro"/>
</dbReference>
<dbReference type="FunFam" id="1.10.10.60:FF:000007">
    <property type="entry name" value="Two-component response regulator"/>
    <property type="match status" value="1"/>
</dbReference>
<dbReference type="GO" id="GO:0005634">
    <property type="term" value="C:nucleus"/>
    <property type="evidence" value="ECO:0007669"/>
    <property type="project" value="UniProtKB-SubCell"/>
</dbReference>
<evidence type="ECO:0000256" key="6">
    <source>
        <dbReference type="ARBA" id="ARBA00023163"/>
    </source>
</evidence>
<dbReference type="eggNOG" id="KOG1601">
    <property type="taxonomic scope" value="Eukaryota"/>
</dbReference>
<dbReference type="OMA" id="HESLMGH"/>
<keyword evidence="2 8" id="KW-0597">Phosphoprotein</keyword>
<dbReference type="InterPro" id="IPR045279">
    <property type="entry name" value="ARR-like"/>
</dbReference>
<evidence type="ECO:0000259" key="10">
    <source>
        <dbReference type="PROSITE" id="PS50110"/>
    </source>
</evidence>
<dbReference type="InterPro" id="IPR011006">
    <property type="entry name" value="CheY-like_superfamily"/>
</dbReference>
<dbReference type="Gene3D" id="1.10.10.60">
    <property type="entry name" value="Homeodomain-like"/>
    <property type="match status" value="1"/>
</dbReference>
<dbReference type="PANTHER" id="PTHR43874">
    <property type="entry name" value="TWO-COMPONENT RESPONSE REGULATOR"/>
    <property type="match status" value="1"/>
</dbReference>
<dbReference type="Gene3D" id="3.40.50.2300">
    <property type="match status" value="1"/>
</dbReference>
<dbReference type="FunCoup" id="A0A061G1K5">
    <property type="interactions" value="163"/>
</dbReference>
<feature type="compositionally biased region" description="Basic and acidic residues" evidence="9">
    <location>
        <begin position="188"/>
        <end position="205"/>
    </location>
</feature>
<dbReference type="AlphaFoldDB" id="A0A061G1K5"/>
<gene>
    <name evidence="12" type="ORF">TCM_015085</name>
</gene>
<proteinExistence type="predicted"/>
<keyword evidence="4" id="KW-0805">Transcription regulation</keyword>
<dbReference type="STRING" id="3641.A0A061G1K5"/>
<dbReference type="SUPFAM" id="SSF46689">
    <property type="entry name" value="Homeodomain-like"/>
    <property type="match status" value="1"/>
</dbReference>
<evidence type="ECO:0000256" key="5">
    <source>
        <dbReference type="ARBA" id="ARBA00023159"/>
    </source>
</evidence>
<dbReference type="PROSITE" id="PS51294">
    <property type="entry name" value="HTH_MYB"/>
    <property type="match status" value="1"/>
</dbReference>
<dbReference type="Gramene" id="EOY23087">
    <property type="protein sequence ID" value="EOY23087"/>
    <property type="gene ID" value="TCM_015085"/>
</dbReference>
<feature type="modified residue" description="4-aspartylphosphate" evidence="8">
    <location>
        <position position="98"/>
    </location>
</feature>
<dbReference type="HOGENOM" id="CLU_461112_0_0_1"/>
<dbReference type="SMART" id="SM00448">
    <property type="entry name" value="REC"/>
    <property type="match status" value="1"/>
</dbReference>
<keyword evidence="12" id="KW-0808">Transferase</keyword>
<dbReference type="InterPro" id="IPR017930">
    <property type="entry name" value="Myb_dom"/>
</dbReference>
<dbReference type="PANTHER" id="PTHR43874:SF19">
    <property type="entry name" value="RESPONSE REGULATOR 23-RELATED"/>
    <property type="match status" value="1"/>
</dbReference>
<evidence type="ECO:0000256" key="9">
    <source>
        <dbReference type="SAM" id="MobiDB-lite"/>
    </source>
</evidence>
<dbReference type="NCBIfam" id="TIGR01557">
    <property type="entry name" value="myb_SHAQKYF"/>
    <property type="match status" value="1"/>
</dbReference>
<dbReference type="GO" id="GO:0016301">
    <property type="term" value="F:kinase activity"/>
    <property type="evidence" value="ECO:0007669"/>
    <property type="project" value="UniProtKB-KW"/>
</dbReference>
<dbReference type="InterPro" id="IPR006447">
    <property type="entry name" value="Myb_dom_plants"/>
</dbReference>
<sequence>MASKRSISAEHSNPINSLLKVTILVVDDDSTSLAIVSAMLKEWRYEGIRKIFCLGSLYFNDLSRMLVDIVMMVATVKSPADALSTLRAKPGIDLVVTDLHMPGMNGIELQRQINREFRVPVIIMSSDEQESVMLQSLEEGAVFFIAKPVKPDDLKNVWQYAIAAKKGKSVVIEEIASTEGEAPSAGKVSKDEVRSVASVKDDKNNAKKGTKRKASRKSKDDQEDVTGSAPKKAKVVWTNSLHNKFLEALRQIGLDKAVPKKILEIMNVPGLTRENVASHLQKYRIFLKRVAERGCFASKAFVEKILRSSFASGHPLLLKTAQEYARLAELQQKRGLTFRPEYGGYVSYQNAHNAATHGSVLFPYQNASSSNSAQRHACGQSHLLLGNQANNKRLVSGNTNPLYQGNRLGFANGSNFSLNGSLTNATNGLMNGANSRHTYQQQIQARQNFHSAGFPSQFRFGSSSLHSSNSTLGTGNIGSISTSYPTLNSSCSNNNSYAGVRLTTGGQLIEMGQTRLNGCYGSMDGTYNEEMNVAAMGNQTFGYMGQGGSSSAGLNNGANQVSPANTAANTSMLPGLDNNGGAKHYKSGHLMNNAPTFDNITPQQLGDGSLSDLLLESKNYQFPCQQQDGGDGVQSPDFLSSSIFSEIFPSLEELLNSDFSESLSLEDTAPQNEEALEKAS</sequence>
<dbReference type="Pfam" id="PF00072">
    <property type="entry name" value="Response_reg"/>
    <property type="match status" value="1"/>
</dbReference>
<keyword evidence="3" id="KW-0902">Two-component regulatory system</keyword>
<evidence type="ECO:0000313" key="13">
    <source>
        <dbReference type="Proteomes" id="UP000026915"/>
    </source>
</evidence>
<dbReference type="GO" id="GO:0000160">
    <property type="term" value="P:phosphorelay signal transduction system"/>
    <property type="evidence" value="ECO:0007669"/>
    <property type="project" value="UniProtKB-KW"/>
</dbReference>
<keyword evidence="5" id="KW-0010">Activator</keyword>